<comment type="similarity">
    <text evidence="2">Belongs to the nucleoporin interacting component (NIC) family.</text>
</comment>
<dbReference type="PANTHER" id="PTHR11225">
    <property type="entry name" value="NUCLEAR PORE COMPLEX PROTEIN NUP93 NUCLEOPORIN NUP93 DEAD EYE PROTEIN"/>
    <property type="match status" value="1"/>
</dbReference>
<dbReference type="Proteomes" id="UP001176517">
    <property type="component" value="Unassembled WGS sequence"/>
</dbReference>
<evidence type="ECO:0000256" key="2">
    <source>
        <dbReference type="ARBA" id="ARBA00010186"/>
    </source>
</evidence>
<dbReference type="PANTHER" id="PTHR11225:SF4">
    <property type="entry name" value="NUCLEAR PORE COMPLEX PROTEIN NUP93"/>
    <property type="match status" value="1"/>
</dbReference>
<feature type="region of interest" description="Disordered" evidence="4">
    <location>
        <begin position="213"/>
        <end position="243"/>
    </location>
</feature>
<protein>
    <submittedName>
        <fullName evidence="5">Nuclear pore complex subunit</fullName>
    </submittedName>
</protein>
<evidence type="ECO:0000256" key="1">
    <source>
        <dbReference type="ARBA" id="ARBA00004259"/>
    </source>
</evidence>
<evidence type="ECO:0000256" key="3">
    <source>
        <dbReference type="ARBA" id="ARBA00023242"/>
    </source>
</evidence>
<dbReference type="Pfam" id="PF04097">
    <property type="entry name" value="Nic96"/>
    <property type="match status" value="1"/>
</dbReference>
<evidence type="ECO:0000313" key="5">
    <source>
        <dbReference type="EMBL" id="KAK0554714.1"/>
    </source>
</evidence>
<dbReference type="InterPro" id="IPR007231">
    <property type="entry name" value="Nucleoporin_int_Nup93/Nic96"/>
</dbReference>
<feature type="region of interest" description="Disordered" evidence="4">
    <location>
        <begin position="50"/>
        <end position="69"/>
    </location>
</feature>
<accession>A0AAN6JTC7</accession>
<sequence>MAPAKPTCRTNARRTVANKINTERILDLDHQYGVSSPTSQVDMAFSFRNSTAPSTSAAPQNGAGSNEPQSVLAKLAADARRLNNQLPGRSELPSINYGLQQIEAQSRRLRPGAVSEDPNAAYFLAPAVNAAKLSEDVRNVNLRHTFEPLQPIFDTDIEGYLKHRHEQIILSTIEETRKKTMDDTLNSLDRSFHRDWERQKRKIFEELGQYQPMATDDVPESGSTSERFRPRRSGGGGDEAMGVTPSANLAMHGRMMQYDLVVQRLNQARLEKTPYPVARAFLEVVQNFGYDAKNTPLIEAWQVVAALAGDYAALGGAAGSAAGSGGANSVIKERQYASAYLDPERHYSSAEGRALRVAFVKGAKKYLENQYQSYIDATISAQPHKAQLGGQPSAEARVLAFLRVSHQDRDNQWSPELETVQGTSGVVPVWAQIYVLIRIGELEKALAFANDYEGLPGWSDPSFSAYLASYIRSGTDAEGGGSSSAEPRLPKIQRDKILAEYNSRIRNVPHVDPYKQALYKLLGRIDIHKKFPVLLTRQMENWLWLQLSMVRESDEEGVVGGGAGLGSSLAGGAGISLTGSRDRYTLYDLGQKILSFGEAHFDPKGQRALFYFQVLVMAGQFERGVAYLYSQPQHQVDAVQLAAALSYYGLLRVTPERNAPMVDIISHATTQSGLEVAYIDFAKLIQKYIRLFQHSDAREALQYLFLVSLNSDAPGKTGEEQVRRCHTLARNVILDSKQFVDLLGEVRPDGTKVPGFMERSLPLLKLDDQQAFLTGIVRQAAAASEANFQTRSAILLYNLSEDYDKVLAVLNKELGSTLMAPVDPAGPVVASAARVAAPGAPGQVPASQIVTDTSTSITALAREILNNYESTAHIAAKLSVRNRQTCRMLLGLKEFVELYVTNKYEKALERIESLNLIPLSAQDVSVIPRKADEFKSVDESISQNLSELLVVTMKIIHDLHQVLKDSPYGDAPRQQRMLDLRNKARNLMTWAGMLRLRMSNETYSQLTRLDVHIH</sequence>
<dbReference type="GO" id="GO:0006606">
    <property type="term" value="P:protein import into nucleus"/>
    <property type="evidence" value="ECO:0007669"/>
    <property type="project" value="TreeGrafter"/>
</dbReference>
<keyword evidence="3" id="KW-0539">Nucleus</keyword>
<reference evidence="5" key="1">
    <citation type="journal article" date="2023" name="PhytoFront">
        <title>Draft Genome Resources of Seven Strains of Tilletia horrida, Causal Agent of Kernel Smut of Rice.</title>
        <authorList>
            <person name="Khanal S."/>
            <person name="Antony Babu S."/>
            <person name="Zhou X.G."/>
        </authorList>
    </citation>
    <scope>NUCLEOTIDE SEQUENCE</scope>
    <source>
        <strain evidence="5">TX6</strain>
    </source>
</reference>
<comment type="caution">
    <text evidence="5">The sequence shown here is derived from an EMBL/GenBank/DDBJ whole genome shotgun (WGS) entry which is preliminary data.</text>
</comment>
<gene>
    <name evidence="5" type="primary">NIC96</name>
    <name evidence="5" type="ORF">OC846_001964</name>
</gene>
<keyword evidence="6" id="KW-1185">Reference proteome</keyword>
<evidence type="ECO:0000313" key="6">
    <source>
        <dbReference type="Proteomes" id="UP001176517"/>
    </source>
</evidence>
<name>A0AAN6JTC7_9BASI</name>
<dbReference type="EMBL" id="JAPDMZ010000034">
    <property type="protein sequence ID" value="KAK0554714.1"/>
    <property type="molecule type" value="Genomic_DNA"/>
</dbReference>
<dbReference type="GO" id="GO:0017056">
    <property type="term" value="F:structural constituent of nuclear pore"/>
    <property type="evidence" value="ECO:0007669"/>
    <property type="project" value="InterPro"/>
</dbReference>
<organism evidence="5 6">
    <name type="scientific">Tilletia horrida</name>
    <dbReference type="NCBI Taxonomy" id="155126"/>
    <lineage>
        <taxon>Eukaryota</taxon>
        <taxon>Fungi</taxon>
        <taxon>Dikarya</taxon>
        <taxon>Basidiomycota</taxon>
        <taxon>Ustilaginomycotina</taxon>
        <taxon>Exobasidiomycetes</taxon>
        <taxon>Tilletiales</taxon>
        <taxon>Tilletiaceae</taxon>
        <taxon>Tilletia</taxon>
    </lineage>
</organism>
<dbReference type="AlphaFoldDB" id="A0AAN6JTC7"/>
<dbReference type="GO" id="GO:0016973">
    <property type="term" value="P:poly(A)+ mRNA export from nucleus"/>
    <property type="evidence" value="ECO:0007669"/>
    <property type="project" value="TreeGrafter"/>
</dbReference>
<comment type="subcellular location">
    <subcellularLocation>
        <location evidence="1">Nucleus envelope</location>
    </subcellularLocation>
</comment>
<dbReference type="GO" id="GO:0005643">
    <property type="term" value="C:nuclear pore"/>
    <property type="evidence" value="ECO:0007669"/>
    <property type="project" value="InterPro"/>
</dbReference>
<proteinExistence type="inferred from homology"/>
<evidence type="ECO:0000256" key="4">
    <source>
        <dbReference type="SAM" id="MobiDB-lite"/>
    </source>
</evidence>